<feature type="compositionally biased region" description="Low complexity" evidence="1">
    <location>
        <begin position="131"/>
        <end position="146"/>
    </location>
</feature>
<dbReference type="PANTHER" id="PTHR36696:SF1">
    <property type="entry name" value="EF-HAND DOMAIN-CONTAINING PROTEIN"/>
    <property type="match status" value="1"/>
</dbReference>
<dbReference type="Proteomes" id="UP000822476">
    <property type="component" value="Unassembled WGS sequence"/>
</dbReference>
<feature type="region of interest" description="Disordered" evidence="1">
    <location>
        <begin position="103"/>
        <end position="146"/>
    </location>
</feature>
<evidence type="ECO:0000313" key="2">
    <source>
        <dbReference type="EMBL" id="KAF7262644.1"/>
    </source>
</evidence>
<dbReference type="AlphaFoldDB" id="A0A8S9Z7L6"/>
<feature type="compositionally biased region" description="Acidic residues" evidence="1">
    <location>
        <begin position="24"/>
        <end position="33"/>
    </location>
</feature>
<protein>
    <submittedName>
        <fullName evidence="2">Uncharacterized protein</fullName>
    </submittedName>
</protein>
<evidence type="ECO:0000313" key="3">
    <source>
        <dbReference type="Proteomes" id="UP000822476"/>
    </source>
</evidence>
<name>A0A8S9Z7L6_9TREM</name>
<accession>A0A8S9Z7L6</accession>
<reference evidence="2" key="1">
    <citation type="submission" date="2019-07" db="EMBL/GenBank/DDBJ databases">
        <title>Annotation for the trematode Paragonimus miyazaki's.</title>
        <authorList>
            <person name="Choi Y.-J."/>
        </authorList>
    </citation>
    <scope>NUCLEOTIDE SEQUENCE</scope>
    <source>
        <strain evidence="2">Japan</strain>
    </source>
</reference>
<feature type="region of interest" description="Disordered" evidence="1">
    <location>
        <begin position="14"/>
        <end position="33"/>
    </location>
</feature>
<organism evidence="2 3">
    <name type="scientific">Paragonimus skrjabini miyazakii</name>
    <dbReference type="NCBI Taxonomy" id="59628"/>
    <lineage>
        <taxon>Eukaryota</taxon>
        <taxon>Metazoa</taxon>
        <taxon>Spiralia</taxon>
        <taxon>Lophotrochozoa</taxon>
        <taxon>Platyhelminthes</taxon>
        <taxon>Trematoda</taxon>
        <taxon>Digenea</taxon>
        <taxon>Plagiorchiida</taxon>
        <taxon>Troglotremata</taxon>
        <taxon>Troglotrematidae</taxon>
        <taxon>Paragonimus</taxon>
    </lineage>
</organism>
<comment type="caution">
    <text evidence="2">The sequence shown here is derived from an EMBL/GenBank/DDBJ whole genome shotgun (WGS) entry which is preliminary data.</text>
</comment>
<evidence type="ECO:0000256" key="1">
    <source>
        <dbReference type="SAM" id="MobiDB-lite"/>
    </source>
</evidence>
<proteinExistence type="predicted"/>
<gene>
    <name evidence="2" type="ORF">EG68_00067</name>
</gene>
<dbReference type="OrthoDB" id="10021598at2759"/>
<dbReference type="EMBL" id="JTDE01000016">
    <property type="protein sequence ID" value="KAF7262644.1"/>
    <property type="molecule type" value="Genomic_DNA"/>
</dbReference>
<sequence length="146" mass="16472">MKRIKFGEEFIQPDLRESGSDSEIVPEPDSLDDSEFVVKTPDEAYFTFHNTAPEPEICRFTIPMDLKNLEGMTVMQYLRTCTRISPPRIQLYDKTFHSWSHGSTISREKTKSSTHSGQTFTGNGGLPTFPPQLQQPQTPTGIGSVF</sequence>
<keyword evidence="3" id="KW-1185">Reference proteome</keyword>
<dbReference type="PANTHER" id="PTHR36696">
    <property type="entry name" value="AGAP012002-PA"/>
    <property type="match status" value="1"/>
</dbReference>